<feature type="transmembrane region" description="Helical" evidence="2">
    <location>
        <begin position="82"/>
        <end position="101"/>
    </location>
</feature>
<evidence type="ECO:0000259" key="3">
    <source>
        <dbReference type="PROSITE" id="PS51846"/>
    </source>
</evidence>
<dbReference type="PANTHER" id="PTHR12064">
    <property type="entry name" value="METAL TRANSPORTER CNNM"/>
    <property type="match status" value="1"/>
</dbReference>
<dbReference type="PROSITE" id="PS51846">
    <property type="entry name" value="CNNM"/>
    <property type="match status" value="1"/>
</dbReference>
<dbReference type="PANTHER" id="PTHR12064:SF94">
    <property type="entry name" value="UNEXTENDED PROTEIN"/>
    <property type="match status" value="1"/>
</dbReference>
<evidence type="ECO:0000256" key="2">
    <source>
        <dbReference type="SAM" id="Phobius"/>
    </source>
</evidence>
<dbReference type="HOGENOM" id="CLU_068411_0_0_12"/>
<dbReference type="GO" id="GO:0010960">
    <property type="term" value="P:magnesium ion homeostasis"/>
    <property type="evidence" value="ECO:0007669"/>
    <property type="project" value="InterPro"/>
</dbReference>
<evidence type="ECO:0000256" key="1">
    <source>
        <dbReference type="PROSITE-ProRule" id="PRU01193"/>
    </source>
</evidence>
<sequence>MEIIIWIAIVLCLIQSGMFSGLNLAIFSLSKLELEVEAKKKNVKALKVLKYRSNSNFTLVTILWGNVAVNVLLALLADSVLAGISAFIFSTVIITFFAEIIPQAYFSRHAIQVAAILSPVLRFYQFILFPIARPVAFVLDKWLGGEGIRVFKERDMHHLIKLHIESADSDIAKMEGKGALNFLAIDDVLLSDEGEAVAPDSIIKLDFVENSPVFPQVSSSIDDAFLKQIYQPRKKWIIITDSKDVPKLVLRAKDYIAAVLFKESENVDPLRFCQKPIVALDSNQRLGKYLPEFKVSSGKSGKEVIENDVILFWTENPRIISGGDILGRLFRGIGNSISSADETVPHSVQKSL</sequence>
<feature type="domain" description="CNNM transmembrane" evidence="3">
    <location>
        <begin position="1"/>
        <end position="175"/>
    </location>
</feature>
<dbReference type="InterPro" id="IPR002550">
    <property type="entry name" value="CNNM"/>
</dbReference>
<dbReference type="PATRIC" id="fig|889378.3.peg.2246"/>
<keyword evidence="5" id="KW-1185">Reference proteome</keyword>
<keyword evidence="1 2" id="KW-1133">Transmembrane helix</keyword>
<dbReference type="KEGG" id="sfc:Spiaf_2270"/>
<keyword evidence="1 2" id="KW-0472">Membrane</keyword>
<protein>
    <submittedName>
        <fullName evidence="4">CBS domain-containing protein</fullName>
    </submittedName>
</protein>
<proteinExistence type="predicted"/>
<gene>
    <name evidence="4" type="ordered locus">Spiaf_2270</name>
</gene>
<name>H9ULB3_SPIAZ</name>
<dbReference type="Pfam" id="PF01595">
    <property type="entry name" value="CNNM"/>
    <property type="match status" value="1"/>
</dbReference>
<dbReference type="OrthoDB" id="5470682at2"/>
<dbReference type="GO" id="GO:0016020">
    <property type="term" value="C:membrane"/>
    <property type="evidence" value="ECO:0007669"/>
    <property type="project" value="UniProtKB-UniRule"/>
</dbReference>
<dbReference type="EMBL" id="CP003282">
    <property type="protein sequence ID" value="AFG38306.1"/>
    <property type="molecule type" value="Genomic_DNA"/>
</dbReference>
<feature type="transmembrane region" description="Helical" evidence="2">
    <location>
        <begin position="6"/>
        <end position="29"/>
    </location>
</feature>
<dbReference type="RefSeq" id="WP_014456289.1">
    <property type="nucleotide sequence ID" value="NC_017098.1"/>
</dbReference>
<dbReference type="InterPro" id="IPR045095">
    <property type="entry name" value="ACDP"/>
</dbReference>
<feature type="transmembrane region" description="Helical" evidence="2">
    <location>
        <begin position="57"/>
        <end position="76"/>
    </location>
</feature>
<dbReference type="Proteomes" id="UP000007383">
    <property type="component" value="Chromosome"/>
</dbReference>
<reference evidence="5" key="1">
    <citation type="journal article" date="2013" name="Stand. Genomic Sci.">
        <title>Complete genome sequence of the halophilic bacterium Spirochaeta africana type strain (Z-7692(T)) from the alkaline Lake Magadi in the East African Rift.</title>
        <authorList>
            <person name="Liolos K."/>
            <person name="Abt B."/>
            <person name="Scheuner C."/>
            <person name="Teshima H."/>
            <person name="Held B."/>
            <person name="Lapidus A."/>
            <person name="Nolan M."/>
            <person name="Lucas S."/>
            <person name="Deshpande S."/>
            <person name="Cheng J.F."/>
            <person name="Tapia R."/>
            <person name="Goodwin L.A."/>
            <person name="Pitluck S."/>
            <person name="Pagani I."/>
            <person name="Ivanova N."/>
            <person name="Mavromatis K."/>
            <person name="Mikhailova N."/>
            <person name="Huntemann M."/>
            <person name="Pati A."/>
            <person name="Chen A."/>
            <person name="Palaniappan K."/>
            <person name="Land M."/>
            <person name="Rohde M."/>
            <person name="Tindall B.J."/>
            <person name="Detter J.C."/>
            <person name="Goker M."/>
            <person name="Bristow J."/>
            <person name="Eisen J.A."/>
            <person name="Markowitz V."/>
            <person name="Hugenholtz P."/>
            <person name="Woyke T."/>
            <person name="Klenk H.P."/>
            <person name="Kyrpides N.C."/>
        </authorList>
    </citation>
    <scope>NUCLEOTIDE SEQUENCE</scope>
    <source>
        <strain evidence="5">ATCC 700263 / DSM 8902 / Z-7692</strain>
    </source>
</reference>
<accession>H9ULB3</accession>
<organism evidence="4 5">
    <name type="scientific">Spirochaeta africana (strain ATCC 700263 / DSM 8902 / Z-7692)</name>
    <dbReference type="NCBI Taxonomy" id="889378"/>
    <lineage>
        <taxon>Bacteria</taxon>
        <taxon>Pseudomonadati</taxon>
        <taxon>Spirochaetota</taxon>
        <taxon>Spirochaetia</taxon>
        <taxon>Spirochaetales</taxon>
        <taxon>Spirochaetaceae</taxon>
        <taxon>Spirochaeta</taxon>
    </lineage>
</organism>
<dbReference type="eggNOG" id="COG1253">
    <property type="taxonomic scope" value="Bacteria"/>
</dbReference>
<dbReference type="AlphaFoldDB" id="H9ULB3"/>
<evidence type="ECO:0000313" key="5">
    <source>
        <dbReference type="Proteomes" id="UP000007383"/>
    </source>
</evidence>
<keyword evidence="1 2" id="KW-0812">Transmembrane</keyword>
<evidence type="ECO:0000313" key="4">
    <source>
        <dbReference type="EMBL" id="AFG38306.1"/>
    </source>
</evidence>
<feature type="transmembrane region" description="Helical" evidence="2">
    <location>
        <begin position="113"/>
        <end position="132"/>
    </location>
</feature>
<dbReference type="STRING" id="889378.Spiaf_2270"/>